<keyword evidence="1" id="KW-0175">Coiled coil</keyword>
<dbReference type="InterPro" id="IPR011990">
    <property type="entry name" value="TPR-like_helical_dom_sf"/>
</dbReference>
<evidence type="ECO:0000313" key="4">
    <source>
        <dbReference type="Proteomes" id="UP000638560"/>
    </source>
</evidence>
<name>A0ABS0H6U2_9ACTN</name>
<evidence type="ECO:0000256" key="2">
    <source>
        <dbReference type="SAM" id="MobiDB-lite"/>
    </source>
</evidence>
<gene>
    <name evidence="3" type="ORF">I0C86_35375</name>
</gene>
<accession>A0ABS0H6U2</accession>
<keyword evidence="4" id="KW-1185">Reference proteome</keyword>
<dbReference type="SUPFAM" id="SSF48452">
    <property type="entry name" value="TPR-like"/>
    <property type="match status" value="2"/>
</dbReference>
<organism evidence="3 4">
    <name type="scientific">Plantactinospora alkalitolerans</name>
    <dbReference type="NCBI Taxonomy" id="2789879"/>
    <lineage>
        <taxon>Bacteria</taxon>
        <taxon>Bacillati</taxon>
        <taxon>Actinomycetota</taxon>
        <taxon>Actinomycetes</taxon>
        <taxon>Micromonosporales</taxon>
        <taxon>Micromonosporaceae</taxon>
        <taxon>Plantactinospora</taxon>
    </lineage>
</organism>
<proteinExistence type="predicted"/>
<protein>
    <recommendedName>
        <fullName evidence="5">Tetratricopeptide repeat protein</fullName>
    </recommendedName>
</protein>
<evidence type="ECO:0000313" key="3">
    <source>
        <dbReference type="EMBL" id="MBF9134181.1"/>
    </source>
</evidence>
<sequence>MPYGAGQIAAVEQLIRQADAEGDDEFAFVARVVGTDSYVFGGEPGRSFVTFSWCLADFDGPPKPYHQRNEHNLLRQFKYMINSLLNFPEVPLDRTYAVLDDMERRYRDGGHGLQAVYKRRHRVARHLGAMDEAEQWYRRWLTTPRNQLSDCAGCDPSSQIDYLASMGRHEEAVALAEPVLTGRLGCAMQPQTVLTTLLRSYLHTGRRTEAREAHLRAYRRHRSNVADLRDIGEHVTFCALTGNEPRGLELVERHLGWLDRPPSPGAAMDFAAGAALLLGRLAAAGHGSLTVHRPAYGDRPVAEVPVTVLAEELTTTAYDLAARFDARNGTSTQSRLVADHLSLEPIGDYLPLSATAARQAAGPVGPTAASAQAEPVSPPAATSAPVESAASAPAQLAASEAAQLAVPDRGTTAPDLPVDVPPIRLLELIEERWLRSRRDDHLASALRTFDERFDHAFLEPSVLARRAELRALHRQTVDDPAGAVTASREAIALHRQVPDPVREQIVAGRLGVLLALADDPAEGLSLAQGSADYLAEHGDAGARAGGYDRLSVVLFKVERTTEALEVADRAEVEAAGAGDRHLLARIALRRTRFLDLLGRRVEANEAARQARDLLLELGGPADYLATACLRYADSIEEPAEAIAAWDEAVRTATDETVLQARSLRARALLLVDRPAEAVDDLVEAVALSVQYRIADGAAHLRWKLAEAYQQAGMLTEAAEAAEEAIGELKRLGRQADADRCRHLLAAVYATLHEYDLALALLDELASNLDSPDNLLWRGRVLEEAGDLLYRQDRDGLAAQRFAAAATVYRLAERGIDELRTRRREISAQLWAADPDAAVAALDRADRVAAALAPPDVAPTTPTAGAAVPLGEPAENGVPAAAALRRERALLAETAARALLAVDRPEEALGRLSGVADNLRSTGAPGDAQHVDLLTGELLVRLDRPAEAEPVLRTMLDAVVERPDLAARAAWWLAEALAALGRTGEAAALRAKFDIDSDG</sequence>
<dbReference type="EMBL" id="JADPUN010000325">
    <property type="protein sequence ID" value="MBF9134181.1"/>
    <property type="molecule type" value="Genomic_DNA"/>
</dbReference>
<feature type="region of interest" description="Disordered" evidence="2">
    <location>
        <begin position="361"/>
        <end position="394"/>
    </location>
</feature>
<comment type="caution">
    <text evidence="3">The sequence shown here is derived from an EMBL/GenBank/DDBJ whole genome shotgun (WGS) entry which is preliminary data.</text>
</comment>
<feature type="coiled-coil region" evidence="1">
    <location>
        <begin position="704"/>
        <end position="734"/>
    </location>
</feature>
<feature type="compositionally biased region" description="Low complexity" evidence="2">
    <location>
        <begin position="373"/>
        <end position="394"/>
    </location>
</feature>
<evidence type="ECO:0000256" key="1">
    <source>
        <dbReference type="SAM" id="Coils"/>
    </source>
</evidence>
<reference evidence="3 4" key="1">
    <citation type="submission" date="2020-11" db="EMBL/GenBank/DDBJ databases">
        <title>A novel isolate from a Black sea contaminated sediment with potential to produce alkanes: Plantactinospora alkalitolerans sp. nov.</title>
        <authorList>
            <person name="Carro L."/>
            <person name="Veyisoglu A."/>
            <person name="Guven K."/>
            <person name="Schumann P."/>
            <person name="Klenk H.-P."/>
            <person name="Sahin N."/>
        </authorList>
    </citation>
    <scope>NUCLEOTIDE SEQUENCE [LARGE SCALE GENOMIC DNA]</scope>
    <source>
        <strain evidence="3 4">S1510</strain>
    </source>
</reference>
<dbReference type="Proteomes" id="UP000638560">
    <property type="component" value="Unassembled WGS sequence"/>
</dbReference>
<dbReference type="Gene3D" id="1.25.40.10">
    <property type="entry name" value="Tetratricopeptide repeat domain"/>
    <property type="match status" value="1"/>
</dbReference>
<evidence type="ECO:0008006" key="5">
    <source>
        <dbReference type="Google" id="ProtNLM"/>
    </source>
</evidence>